<dbReference type="STRING" id="84531.LA76x_4368"/>
<feature type="compositionally biased region" description="Basic and acidic residues" evidence="1">
    <location>
        <begin position="62"/>
        <end position="84"/>
    </location>
</feature>
<keyword evidence="3" id="KW-1185">Reference proteome</keyword>
<reference evidence="2 3" key="1">
    <citation type="journal article" date="2015" name="BMC Genomics">
        <title>Comparative genomics and metabolic profiling of the genus Lysobacter.</title>
        <authorList>
            <person name="de Bruijn I."/>
            <person name="Cheng X."/>
            <person name="de Jager V."/>
            <person name="Exposito R.G."/>
            <person name="Watrous J."/>
            <person name="Patel N."/>
            <person name="Postma J."/>
            <person name="Dorrestein P.C."/>
            <person name="Kobayashi D."/>
            <person name="Raaijmakers J.M."/>
        </authorList>
    </citation>
    <scope>NUCLEOTIDE SEQUENCE [LARGE SCALE GENOMIC DNA]</scope>
    <source>
        <strain evidence="2 3">76</strain>
    </source>
</reference>
<dbReference type="Proteomes" id="UP000060787">
    <property type="component" value="Chromosome"/>
</dbReference>
<gene>
    <name evidence="2" type="ORF">LA76x_4368</name>
</gene>
<feature type="region of interest" description="Disordered" evidence="1">
    <location>
        <begin position="58"/>
        <end position="84"/>
    </location>
</feature>
<dbReference type="KEGG" id="lab:LA76x_4368"/>
<name>A0A0S2DX96_LYSAN</name>
<organism evidence="2 3">
    <name type="scientific">Lysobacter antibioticus</name>
    <dbReference type="NCBI Taxonomy" id="84531"/>
    <lineage>
        <taxon>Bacteria</taxon>
        <taxon>Pseudomonadati</taxon>
        <taxon>Pseudomonadota</taxon>
        <taxon>Gammaproteobacteria</taxon>
        <taxon>Lysobacterales</taxon>
        <taxon>Lysobacteraceae</taxon>
        <taxon>Lysobacter</taxon>
    </lineage>
</organism>
<protein>
    <submittedName>
        <fullName evidence="2">Uncharacterized protein</fullName>
    </submittedName>
</protein>
<dbReference type="EMBL" id="CP011129">
    <property type="protein sequence ID" value="ALN82478.1"/>
    <property type="molecule type" value="Genomic_DNA"/>
</dbReference>
<evidence type="ECO:0000256" key="1">
    <source>
        <dbReference type="SAM" id="MobiDB-lite"/>
    </source>
</evidence>
<sequence length="84" mass="9627">MVLRRSVADAHFGGTRAWRFIHNPSTTRANRKLLIFKGGRHCPGVRSDGQCVRRTCPSWGADRMRTSPKELPQHVRNRRCDRGS</sequence>
<dbReference type="KEGG" id="laq:GLA29479_2305"/>
<proteinExistence type="predicted"/>
<evidence type="ECO:0000313" key="2">
    <source>
        <dbReference type="EMBL" id="ALN82478.1"/>
    </source>
</evidence>
<evidence type="ECO:0000313" key="3">
    <source>
        <dbReference type="Proteomes" id="UP000060787"/>
    </source>
</evidence>
<accession>A0A0S2DX96</accession>
<dbReference type="AlphaFoldDB" id="A0A0S2DX96"/>